<evidence type="ECO:0000256" key="1">
    <source>
        <dbReference type="SAM" id="MobiDB-lite"/>
    </source>
</evidence>
<dbReference type="AlphaFoldDB" id="A0A1U7XJ67"/>
<dbReference type="eggNOG" id="ENOG502RRMK">
    <property type="taxonomic scope" value="Eukaryota"/>
</dbReference>
<sequence>MNQIERLEFAVVGKFTYDWSDLEELRKIIPQQCGVKGGCQIGLFRSKHILIRLSLQEDFVNLVSKGAFYITCKDGYSYLMRTLIYDSRFRVNEETSLAMAWISFPNLLPTFFVKECLFSLASAVGKPIQLDQATINKTRPSCARVKVLVDLKGAFPKVVHMNIENEDTGEIRSNVIEIQYDYVPKYCLECKMQGHDKFNCRVLNARSKDDHFVDKKLEERENYTKQAQRILKEKAKVLSSGRVVGDPGNWNVVRDNRNIASRDKTNPTIVENKFQALEHEEYNDAAAEIEQNAVQPIETQNKREAEKRISAKEWVTKSFGRSDQGVALASSSAEVLNNTVEEASPVQEENIQQNMQQVENSDHLKSKENVHLEGGLPEEVVEVAKDLMKVNMCHNTNPSKDSSGKETALSALQSDYTETPDLYSKEEDHSNRKVTAVPLACQTDDSLVVMVQTESPNGVLHDIIIHKIGGDEIDDAEQVLAIDNMPHFDTNEEQIYKDADVSPRIAKVVKSARRGKKQGEGDAMQPIRVQPKRQVFSQYAR</sequence>
<feature type="region of interest" description="Disordered" evidence="1">
    <location>
        <begin position="511"/>
        <end position="541"/>
    </location>
</feature>
<protein>
    <submittedName>
        <fullName evidence="4">Uncharacterized protein LOC104235009</fullName>
    </submittedName>
</protein>
<evidence type="ECO:0000313" key="3">
    <source>
        <dbReference type="Proteomes" id="UP000189701"/>
    </source>
</evidence>
<dbReference type="PANTHER" id="PTHR31286">
    <property type="entry name" value="GLYCINE-RICH CELL WALL STRUCTURAL PROTEIN 1.8-LIKE"/>
    <property type="match status" value="1"/>
</dbReference>
<reference evidence="3" key="1">
    <citation type="journal article" date="2013" name="Genome Biol.">
        <title>Reference genomes and transcriptomes of Nicotiana sylvestris and Nicotiana tomentosiformis.</title>
        <authorList>
            <person name="Sierro N."/>
            <person name="Battey J.N."/>
            <person name="Ouadi S."/>
            <person name="Bovet L."/>
            <person name="Goepfert S."/>
            <person name="Bakaher N."/>
            <person name="Peitsch M.C."/>
            <person name="Ivanov N.V."/>
        </authorList>
    </citation>
    <scope>NUCLEOTIDE SEQUENCE [LARGE SCALE GENOMIC DNA]</scope>
</reference>
<gene>
    <name evidence="4" type="primary">LOC104235009</name>
</gene>
<evidence type="ECO:0000313" key="4">
    <source>
        <dbReference type="RefSeq" id="XP_009786979.1"/>
    </source>
</evidence>
<reference evidence="4" key="2">
    <citation type="submission" date="2025-08" db="UniProtKB">
        <authorList>
            <consortium name="RefSeq"/>
        </authorList>
    </citation>
    <scope>IDENTIFICATION</scope>
    <source>
        <tissue evidence="4">Leaf</tissue>
    </source>
</reference>
<name>A0A1U7XJ67_NICSY</name>
<evidence type="ECO:0000259" key="2">
    <source>
        <dbReference type="Pfam" id="PF14111"/>
    </source>
</evidence>
<keyword evidence="3" id="KW-1185">Reference proteome</keyword>
<dbReference type="PANTHER" id="PTHR31286:SF79">
    <property type="entry name" value="N-6 ADENINE-SPECIFIC DNA METHYLASE"/>
    <property type="match status" value="1"/>
</dbReference>
<dbReference type="InterPro" id="IPR040256">
    <property type="entry name" value="At4g02000-like"/>
</dbReference>
<feature type="domain" description="DUF4283" evidence="2">
    <location>
        <begin position="4"/>
        <end position="92"/>
    </location>
</feature>
<dbReference type="Proteomes" id="UP000189701">
    <property type="component" value="Unplaced"/>
</dbReference>
<proteinExistence type="predicted"/>
<dbReference type="InterPro" id="IPR025558">
    <property type="entry name" value="DUF4283"/>
</dbReference>
<dbReference type="RefSeq" id="XP_009786979.1">
    <property type="nucleotide sequence ID" value="XM_009788677.1"/>
</dbReference>
<dbReference type="Pfam" id="PF14111">
    <property type="entry name" value="DUF4283"/>
    <property type="match status" value="1"/>
</dbReference>
<organism evidence="3 4">
    <name type="scientific">Nicotiana sylvestris</name>
    <name type="common">Wood tobacco</name>
    <name type="synonym">South American tobacco</name>
    <dbReference type="NCBI Taxonomy" id="4096"/>
    <lineage>
        <taxon>Eukaryota</taxon>
        <taxon>Viridiplantae</taxon>
        <taxon>Streptophyta</taxon>
        <taxon>Embryophyta</taxon>
        <taxon>Tracheophyta</taxon>
        <taxon>Spermatophyta</taxon>
        <taxon>Magnoliopsida</taxon>
        <taxon>eudicotyledons</taxon>
        <taxon>Gunneridae</taxon>
        <taxon>Pentapetalae</taxon>
        <taxon>asterids</taxon>
        <taxon>lamiids</taxon>
        <taxon>Solanales</taxon>
        <taxon>Solanaceae</taxon>
        <taxon>Nicotianoideae</taxon>
        <taxon>Nicotianeae</taxon>
        <taxon>Nicotiana</taxon>
    </lineage>
</organism>
<accession>A0A1U7XJ67</accession>